<keyword evidence="3" id="KW-1185">Reference proteome</keyword>
<reference evidence="2" key="1">
    <citation type="journal article" date="2014" name="Int. J. Syst. Evol. Microbiol.">
        <title>Complete genome sequence of Corynebacterium casei LMG S-19264T (=DSM 44701T), isolated from a smear-ripened cheese.</title>
        <authorList>
            <consortium name="US DOE Joint Genome Institute (JGI-PGF)"/>
            <person name="Walter F."/>
            <person name="Albersmeier A."/>
            <person name="Kalinowski J."/>
            <person name="Ruckert C."/>
        </authorList>
    </citation>
    <scope>NUCLEOTIDE SEQUENCE</scope>
    <source>
        <strain evidence="2">CCM 7897</strain>
    </source>
</reference>
<evidence type="ECO:0000259" key="1">
    <source>
        <dbReference type="Pfam" id="PF02464"/>
    </source>
</evidence>
<dbReference type="AlphaFoldDB" id="A0A917CBH4"/>
<accession>A0A917CBH4</accession>
<protein>
    <submittedName>
        <fullName evidence="2">Competence damage-inducible protein A</fullName>
    </submittedName>
</protein>
<evidence type="ECO:0000313" key="3">
    <source>
        <dbReference type="Proteomes" id="UP000606044"/>
    </source>
</evidence>
<dbReference type="EMBL" id="BMCT01000009">
    <property type="protein sequence ID" value="GGF83273.1"/>
    <property type="molecule type" value="Genomic_DNA"/>
</dbReference>
<comment type="caution">
    <text evidence="2">The sequence shown here is derived from an EMBL/GenBank/DDBJ whole genome shotgun (WGS) entry which is preliminary data.</text>
</comment>
<gene>
    <name evidence="2" type="ORF">GCM10007301_49200</name>
</gene>
<dbReference type="NCBIfam" id="TIGR00199">
    <property type="entry name" value="PncC_domain"/>
    <property type="match status" value="1"/>
</dbReference>
<dbReference type="InterPro" id="IPR008136">
    <property type="entry name" value="CinA_C"/>
</dbReference>
<dbReference type="RefSeq" id="WP_188583523.1">
    <property type="nucleotide sequence ID" value="NZ_BMCT01000009.1"/>
</dbReference>
<evidence type="ECO:0000313" key="2">
    <source>
        <dbReference type="EMBL" id="GGF83273.1"/>
    </source>
</evidence>
<dbReference type="Gene3D" id="3.90.950.20">
    <property type="entry name" value="CinA-like"/>
    <property type="match status" value="1"/>
</dbReference>
<dbReference type="SUPFAM" id="SSF142433">
    <property type="entry name" value="CinA-like"/>
    <property type="match status" value="1"/>
</dbReference>
<reference evidence="2" key="2">
    <citation type="submission" date="2020-09" db="EMBL/GenBank/DDBJ databases">
        <authorList>
            <person name="Sun Q."/>
            <person name="Sedlacek I."/>
        </authorList>
    </citation>
    <scope>NUCLEOTIDE SEQUENCE</scope>
    <source>
        <strain evidence="2">CCM 7897</strain>
    </source>
</reference>
<sequence>MTDEITERARRVLDACRAAKLMVATAESCTGGLVAGALTEIAGSSDVVDRGFVTYSNAAKQQMLGVPETILAAHGAVSEETARAMARGALAASQAQLSVSITGIAGPGGATETKPVGLVHFAAAKAGGMILHREERFGDIGRSEVRRKAVIVALEMLETLARF</sequence>
<dbReference type="Proteomes" id="UP000606044">
    <property type="component" value="Unassembled WGS sequence"/>
</dbReference>
<proteinExistence type="predicted"/>
<dbReference type="InterPro" id="IPR036653">
    <property type="entry name" value="CinA-like_C"/>
</dbReference>
<organism evidence="2 3">
    <name type="scientific">Azorhizobium oxalatiphilum</name>
    <dbReference type="NCBI Taxonomy" id="980631"/>
    <lineage>
        <taxon>Bacteria</taxon>
        <taxon>Pseudomonadati</taxon>
        <taxon>Pseudomonadota</taxon>
        <taxon>Alphaproteobacteria</taxon>
        <taxon>Hyphomicrobiales</taxon>
        <taxon>Xanthobacteraceae</taxon>
        <taxon>Azorhizobium</taxon>
    </lineage>
</organism>
<name>A0A917CBH4_9HYPH</name>
<feature type="domain" description="CinA C-terminal" evidence="1">
    <location>
        <begin position="8"/>
        <end position="159"/>
    </location>
</feature>
<dbReference type="Pfam" id="PF02464">
    <property type="entry name" value="CinA"/>
    <property type="match status" value="1"/>
</dbReference>